<accession>A0A0E9TJA3</accession>
<protein>
    <submittedName>
        <fullName evidence="1">Uncharacterized protein</fullName>
    </submittedName>
</protein>
<reference evidence="1" key="1">
    <citation type="submission" date="2014-11" db="EMBL/GenBank/DDBJ databases">
        <authorList>
            <person name="Amaro Gonzalez C."/>
        </authorList>
    </citation>
    <scope>NUCLEOTIDE SEQUENCE</scope>
</reference>
<evidence type="ECO:0000313" key="1">
    <source>
        <dbReference type="EMBL" id="JAH53691.1"/>
    </source>
</evidence>
<sequence length="49" mass="5711">MSLCVTKLLLQSRLCHKAWFKKNPFAHKHTCGNTYMVSSVYVSCHGHMW</sequence>
<name>A0A0E9TJA3_ANGAN</name>
<dbReference type="EMBL" id="GBXM01054886">
    <property type="protein sequence ID" value="JAH53691.1"/>
    <property type="molecule type" value="Transcribed_RNA"/>
</dbReference>
<reference evidence="1" key="2">
    <citation type="journal article" date="2015" name="Fish Shellfish Immunol.">
        <title>Early steps in the European eel (Anguilla anguilla)-Vibrio vulnificus interaction in the gills: Role of the RtxA13 toxin.</title>
        <authorList>
            <person name="Callol A."/>
            <person name="Pajuelo D."/>
            <person name="Ebbesson L."/>
            <person name="Teles M."/>
            <person name="MacKenzie S."/>
            <person name="Amaro C."/>
        </authorList>
    </citation>
    <scope>NUCLEOTIDE SEQUENCE</scope>
</reference>
<organism evidence="1">
    <name type="scientific">Anguilla anguilla</name>
    <name type="common">European freshwater eel</name>
    <name type="synonym">Muraena anguilla</name>
    <dbReference type="NCBI Taxonomy" id="7936"/>
    <lineage>
        <taxon>Eukaryota</taxon>
        <taxon>Metazoa</taxon>
        <taxon>Chordata</taxon>
        <taxon>Craniata</taxon>
        <taxon>Vertebrata</taxon>
        <taxon>Euteleostomi</taxon>
        <taxon>Actinopterygii</taxon>
        <taxon>Neopterygii</taxon>
        <taxon>Teleostei</taxon>
        <taxon>Anguilliformes</taxon>
        <taxon>Anguillidae</taxon>
        <taxon>Anguilla</taxon>
    </lineage>
</organism>
<dbReference type="AlphaFoldDB" id="A0A0E9TJA3"/>
<proteinExistence type="predicted"/>